<dbReference type="InterPro" id="IPR044834">
    <property type="entry name" value="PATL"/>
</dbReference>
<dbReference type="PRINTS" id="PR00180">
    <property type="entry name" value="CRETINALDHBP"/>
</dbReference>
<accession>A0AAD2A8K8</accession>
<dbReference type="SUPFAM" id="SSF46938">
    <property type="entry name" value="CRAL/TRIO N-terminal domain"/>
    <property type="match status" value="1"/>
</dbReference>
<dbReference type="Proteomes" id="UP000834106">
    <property type="component" value="Chromosome 20"/>
</dbReference>
<feature type="compositionally biased region" description="Basic and acidic residues" evidence="4">
    <location>
        <begin position="98"/>
        <end position="111"/>
    </location>
</feature>
<keyword evidence="7" id="KW-1185">Reference proteome</keyword>
<keyword evidence="2" id="KW-0813">Transport</keyword>
<dbReference type="Gene3D" id="2.60.120.680">
    <property type="entry name" value="GOLD domain"/>
    <property type="match status" value="1"/>
</dbReference>
<comment type="subcellular location">
    <subcellularLocation>
        <location evidence="1">Membrane</location>
    </subcellularLocation>
</comment>
<feature type="domain" description="CRAL-TRIO" evidence="5">
    <location>
        <begin position="242"/>
        <end position="417"/>
    </location>
</feature>
<gene>
    <name evidence="6" type="ORF">FPE_LOCUS31021</name>
</gene>
<dbReference type="SMART" id="SM01100">
    <property type="entry name" value="CRAL_TRIO_N"/>
    <property type="match status" value="1"/>
</dbReference>
<evidence type="ECO:0000313" key="6">
    <source>
        <dbReference type="EMBL" id="CAI9783500.1"/>
    </source>
</evidence>
<reference evidence="6" key="1">
    <citation type="submission" date="2023-05" db="EMBL/GenBank/DDBJ databases">
        <authorList>
            <person name="Huff M."/>
        </authorList>
    </citation>
    <scope>NUCLEOTIDE SEQUENCE</scope>
</reference>
<keyword evidence="3" id="KW-0472">Membrane</keyword>
<organism evidence="6 7">
    <name type="scientific">Fraxinus pennsylvanica</name>
    <dbReference type="NCBI Taxonomy" id="56036"/>
    <lineage>
        <taxon>Eukaryota</taxon>
        <taxon>Viridiplantae</taxon>
        <taxon>Streptophyta</taxon>
        <taxon>Embryophyta</taxon>
        <taxon>Tracheophyta</taxon>
        <taxon>Spermatophyta</taxon>
        <taxon>Magnoliopsida</taxon>
        <taxon>eudicotyledons</taxon>
        <taxon>Gunneridae</taxon>
        <taxon>Pentapetalae</taxon>
        <taxon>asterids</taxon>
        <taxon>lamiids</taxon>
        <taxon>Lamiales</taxon>
        <taxon>Oleaceae</taxon>
        <taxon>Oleeae</taxon>
        <taxon>Fraxinus</taxon>
    </lineage>
</organism>
<dbReference type="EMBL" id="OU503055">
    <property type="protein sequence ID" value="CAI9783500.1"/>
    <property type="molecule type" value="Genomic_DNA"/>
</dbReference>
<dbReference type="Pfam" id="PF25099">
    <property type="entry name" value="GOLD_PATL1_C"/>
    <property type="match status" value="1"/>
</dbReference>
<feature type="compositionally biased region" description="Acidic residues" evidence="4">
    <location>
        <begin position="160"/>
        <end position="178"/>
    </location>
</feature>
<dbReference type="InterPro" id="IPR036865">
    <property type="entry name" value="CRAL-TRIO_dom_sf"/>
</dbReference>
<dbReference type="PANTHER" id="PTHR45932:SF2">
    <property type="entry name" value="PATELLIN-4"/>
    <property type="match status" value="1"/>
</dbReference>
<name>A0AAD2A8K8_9LAMI</name>
<dbReference type="CDD" id="cd00170">
    <property type="entry name" value="SEC14"/>
    <property type="match status" value="1"/>
</dbReference>
<dbReference type="AlphaFoldDB" id="A0AAD2A8K8"/>
<dbReference type="Pfam" id="PF00650">
    <property type="entry name" value="CRAL_TRIO"/>
    <property type="match status" value="1"/>
</dbReference>
<evidence type="ECO:0000256" key="3">
    <source>
        <dbReference type="ARBA" id="ARBA00023136"/>
    </source>
</evidence>
<dbReference type="PROSITE" id="PS50191">
    <property type="entry name" value="CRAL_TRIO"/>
    <property type="match status" value="1"/>
</dbReference>
<feature type="region of interest" description="Disordered" evidence="4">
    <location>
        <begin position="140"/>
        <end position="178"/>
    </location>
</feature>
<dbReference type="Gene3D" id="3.40.525.10">
    <property type="entry name" value="CRAL-TRIO lipid binding domain"/>
    <property type="match status" value="1"/>
</dbReference>
<evidence type="ECO:0000256" key="4">
    <source>
        <dbReference type="SAM" id="MobiDB-lite"/>
    </source>
</evidence>
<proteinExistence type="predicted"/>
<dbReference type="InterPro" id="IPR001251">
    <property type="entry name" value="CRAL-TRIO_dom"/>
</dbReference>
<dbReference type="Pfam" id="PF03765">
    <property type="entry name" value="CRAL_TRIO_N"/>
    <property type="match status" value="1"/>
</dbReference>
<dbReference type="PANTHER" id="PTHR45932">
    <property type="entry name" value="PATELLIN-1"/>
    <property type="match status" value="1"/>
</dbReference>
<feature type="region of interest" description="Disordered" evidence="4">
    <location>
        <begin position="81"/>
        <end position="111"/>
    </location>
</feature>
<dbReference type="SUPFAM" id="SSF52087">
    <property type="entry name" value="CRAL/TRIO domain"/>
    <property type="match status" value="1"/>
</dbReference>
<protein>
    <recommendedName>
        <fullName evidence="5">CRAL-TRIO domain-containing protein</fullName>
    </recommendedName>
</protein>
<evidence type="ECO:0000256" key="2">
    <source>
        <dbReference type="ARBA" id="ARBA00022448"/>
    </source>
</evidence>
<evidence type="ECO:0000256" key="1">
    <source>
        <dbReference type="ARBA" id="ARBA00004370"/>
    </source>
</evidence>
<sequence>MTVVGPFSTFKKYITVTLFPFFFHTQIQSKILCLQKEKGGILRLIQRKLDIMTVEVKVEAEAVPVAEEVLKEAKEAVEEVKDEKDNNCESKAVQKSASYREESNFPSDLKENEKKALNELKAKLEEAILGNALFKKEEKKEGSKKPVYDDEAKQEKEKDQAEEECVKEEECDKESEENVDVEEDKEISIWGVPLLPSKGDEGTNVVLLKFLRARDFKVNDAFQMLEKTLQWRKEFKIDSILDEEFGPELNSAAYMSGVDREGHPLCYNIFGVLDNEEIYRKTLGDEEKREQFLRWRVQLMEKGIQKLKFKPGCVNSLVQINDLKNSPGASKKEVRAAVNKAIALLQDNYPEFVAKNIFINVPFWYFAFHSLLSPFLTQRTKSKLVFARPSKVTETLLKYVPIQEIPIQYGGLKRENDIEFSDSDGETSEVVIKTGSTEVIEIPAPEAGSTLIWDLNVLGWEVNCAEEFVPNDENSYTMIIQKEKKMGSDEAPVRKTFKNSESGKIVLTIKNCSGKKKKMFYRYKIKKSSC</sequence>
<feature type="compositionally biased region" description="Basic and acidic residues" evidence="4">
    <location>
        <begin position="140"/>
        <end position="159"/>
    </location>
</feature>
<evidence type="ECO:0000313" key="7">
    <source>
        <dbReference type="Proteomes" id="UP000834106"/>
    </source>
</evidence>
<dbReference type="GO" id="GO:0008289">
    <property type="term" value="F:lipid binding"/>
    <property type="evidence" value="ECO:0007669"/>
    <property type="project" value="InterPro"/>
</dbReference>
<dbReference type="InterPro" id="IPR056794">
    <property type="entry name" value="PATL1-6_C_GOLD"/>
</dbReference>
<dbReference type="InterPro" id="IPR036273">
    <property type="entry name" value="CRAL/TRIO_N_dom_sf"/>
</dbReference>
<evidence type="ECO:0000259" key="5">
    <source>
        <dbReference type="PROSITE" id="PS50191"/>
    </source>
</evidence>
<dbReference type="InterPro" id="IPR011074">
    <property type="entry name" value="CRAL/TRIO_N_dom"/>
</dbReference>
<dbReference type="SMART" id="SM00516">
    <property type="entry name" value="SEC14"/>
    <property type="match status" value="1"/>
</dbReference>
<dbReference type="GO" id="GO:0016020">
    <property type="term" value="C:membrane"/>
    <property type="evidence" value="ECO:0007669"/>
    <property type="project" value="UniProtKB-SubCell"/>
</dbReference>